<evidence type="ECO:0000256" key="6">
    <source>
        <dbReference type="ARBA" id="ARBA00022989"/>
    </source>
</evidence>
<comment type="catalytic activity">
    <reaction evidence="9">
        <text>N-terminal S-1,2-diacyl-sn-glyceryl-L-cysteinyl-[lipoprotein] + a glycerophospholipid = N-acyl-S-1,2-diacyl-sn-glyceryl-L-cysteinyl-[lipoprotein] + a 2-acyl-sn-glycero-3-phospholipid + H(+)</text>
        <dbReference type="Rhea" id="RHEA:48228"/>
        <dbReference type="Rhea" id="RHEA-COMP:14681"/>
        <dbReference type="Rhea" id="RHEA-COMP:14684"/>
        <dbReference type="ChEBI" id="CHEBI:15378"/>
        <dbReference type="ChEBI" id="CHEBI:136912"/>
        <dbReference type="ChEBI" id="CHEBI:140656"/>
        <dbReference type="ChEBI" id="CHEBI:140657"/>
        <dbReference type="ChEBI" id="CHEBI:140660"/>
        <dbReference type="EC" id="2.3.1.269"/>
    </reaction>
</comment>
<dbReference type="AlphaFoldDB" id="A0A1G5PRR2"/>
<evidence type="ECO:0000313" key="11">
    <source>
        <dbReference type="EMBL" id="SCZ51729.1"/>
    </source>
</evidence>
<dbReference type="STRING" id="415747.SAMN03097708_00572"/>
<comment type="similarity">
    <text evidence="2 9">Belongs to the CN hydrolase family. Apolipoprotein N-acyltransferase subfamily.</text>
</comment>
<dbReference type="GO" id="GO:0016410">
    <property type="term" value="F:N-acyltransferase activity"/>
    <property type="evidence" value="ECO:0007669"/>
    <property type="project" value="UniProtKB-UniRule"/>
</dbReference>
<evidence type="ECO:0000256" key="8">
    <source>
        <dbReference type="ARBA" id="ARBA00023315"/>
    </source>
</evidence>
<comment type="function">
    <text evidence="9">Catalyzes the phospholipid dependent N-acylation of the N-terminal cysteine of apolipoprotein, the last step in lipoprotein maturation.</text>
</comment>
<reference evidence="11 12" key="1">
    <citation type="submission" date="2016-10" db="EMBL/GenBank/DDBJ databases">
        <authorList>
            <person name="de Groot N.N."/>
        </authorList>
    </citation>
    <scope>NUCLEOTIDE SEQUENCE [LARGE SCALE GENOMIC DNA]</scope>
    <source>
        <strain evidence="11 12">HLD2</strain>
    </source>
</reference>
<keyword evidence="8 9" id="KW-0012">Acyltransferase</keyword>
<evidence type="ECO:0000256" key="7">
    <source>
        <dbReference type="ARBA" id="ARBA00023136"/>
    </source>
</evidence>
<evidence type="ECO:0000313" key="12">
    <source>
        <dbReference type="Proteomes" id="UP000199648"/>
    </source>
</evidence>
<feature type="transmembrane region" description="Helical" evidence="9">
    <location>
        <begin position="57"/>
        <end position="80"/>
    </location>
</feature>
<keyword evidence="6 9" id="KW-1133">Transmembrane helix</keyword>
<keyword evidence="5 9" id="KW-0812">Transmembrane</keyword>
<evidence type="ECO:0000256" key="3">
    <source>
        <dbReference type="ARBA" id="ARBA00022475"/>
    </source>
</evidence>
<keyword evidence="7 9" id="KW-0472">Membrane</keyword>
<organism evidence="11 12">
    <name type="scientific">Thiohalomonas denitrificans</name>
    <dbReference type="NCBI Taxonomy" id="415747"/>
    <lineage>
        <taxon>Bacteria</taxon>
        <taxon>Pseudomonadati</taxon>
        <taxon>Pseudomonadota</taxon>
        <taxon>Gammaproteobacteria</taxon>
        <taxon>Thiohalomonadales</taxon>
        <taxon>Thiohalomonadaceae</taxon>
        <taxon>Thiohalomonas</taxon>
    </lineage>
</organism>
<dbReference type="SUPFAM" id="SSF56317">
    <property type="entry name" value="Carbon-nitrogen hydrolase"/>
    <property type="match status" value="1"/>
</dbReference>
<keyword evidence="3 9" id="KW-1003">Cell membrane</keyword>
<feature type="transmembrane region" description="Helical" evidence="9">
    <location>
        <begin position="92"/>
        <end position="113"/>
    </location>
</feature>
<dbReference type="GO" id="GO:0042158">
    <property type="term" value="P:lipoprotein biosynthetic process"/>
    <property type="evidence" value="ECO:0007669"/>
    <property type="project" value="UniProtKB-UniRule"/>
</dbReference>
<dbReference type="InterPro" id="IPR036526">
    <property type="entry name" value="C-N_Hydrolase_sf"/>
</dbReference>
<dbReference type="Proteomes" id="UP000199648">
    <property type="component" value="Unassembled WGS sequence"/>
</dbReference>
<dbReference type="RefSeq" id="WP_092992434.1">
    <property type="nucleotide sequence ID" value="NZ_FMWD01000002.1"/>
</dbReference>
<gene>
    <name evidence="9" type="primary">lnt</name>
    <name evidence="11" type="ORF">SAMN03097708_00572</name>
</gene>
<evidence type="ECO:0000256" key="4">
    <source>
        <dbReference type="ARBA" id="ARBA00022679"/>
    </source>
</evidence>
<dbReference type="Gene3D" id="3.60.110.10">
    <property type="entry name" value="Carbon-nitrogen hydrolase"/>
    <property type="match status" value="1"/>
</dbReference>
<feature type="transmembrane region" description="Helical" evidence="9">
    <location>
        <begin position="484"/>
        <end position="504"/>
    </location>
</feature>
<dbReference type="PANTHER" id="PTHR38686">
    <property type="entry name" value="APOLIPOPROTEIN N-ACYLTRANSFERASE"/>
    <property type="match status" value="1"/>
</dbReference>
<protein>
    <recommendedName>
        <fullName evidence="9">Apolipoprotein N-acyltransferase</fullName>
        <shortName evidence="9">ALP N-acyltransferase</shortName>
        <ecNumber evidence="9">2.3.1.269</ecNumber>
    </recommendedName>
</protein>
<dbReference type="PROSITE" id="PS50263">
    <property type="entry name" value="CN_HYDROLASE"/>
    <property type="match status" value="1"/>
</dbReference>
<sequence>MNLSRRFDVSPGVAGLAAFLAGGLLPLAFAPFDILPLAVLSPAVLFWLWHDAAPRRAAGLGFLFGLGQFGIGVSWVFVAINEFGGTGMLPAALLTGLFVAALALYPALVGYLGRRLAPRSGPATALLLLWPALWTGGEWLRGWLFSGFPWLSLGYSQIDGPLAGWGPVAGVYGMSWVVAFTAGLVAWLVSVPGLQVKGARVVVPILLAAVFWGGAWWVDRLEWTSPEGKPLTVSLIQGNLPQETKWEPGAIRERLETYAGLTRERLGQSDLVVWPENAVTVFYHEIADQYFDPLEREAVETGTDLILGLPVLAEDGRQYFTSMMSLGSHRDFYFKQHLVPFGEYVPFESLLRGLIGFFDVPMSSFIPGPEGQQPLQVAGHRAAVSVCYEDAFGSQFARTLQNATLLVNGSNNAWYGDSLAPHQHLQISRMRALETGRPMLRATTNGISALVDARGRLLATSPQFERYVLTHRVQPMTGTTPYGLWRNLPVLIWLLAGTGIALVLSRKFAHG</sequence>
<feature type="domain" description="CN hydrolase" evidence="10">
    <location>
        <begin position="236"/>
        <end position="475"/>
    </location>
</feature>
<evidence type="ECO:0000256" key="9">
    <source>
        <dbReference type="HAMAP-Rule" id="MF_01148"/>
    </source>
</evidence>
<dbReference type="EC" id="2.3.1.269" evidence="9"/>
<dbReference type="GO" id="GO:0005886">
    <property type="term" value="C:plasma membrane"/>
    <property type="evidence" value="ECO:0007669"/>
    <property type="project" value="UniProtKB-SubCell"/>
</dbReference>
<dbReference type="OrthoDB" id="9804277at2"/>
<feature type="transmembrane region" description="Helical" evidence="9">
    <location>
        <begin position="125"/>
        <end position="144"/>
    </location>
</feature>
<evidence type="ECO:0000256" key="2">
    <source>
        <dbReference type="ARBA" id="ARBA00010065"/>
    </source>
</evidence>
<keyword evidence="4 9" id="KW-0808">Transferase</keyword>
<comment type="pathway">
    <text evidence="9">Protein modification; lipoprotein biosynthesis (N-acyl transfer).</text>
</comment>
<proteinExistence type="inferred from homology"/>
<dbReference type="InterPro" id="IPR045378">
    <property type="entry name" value="LNT_N"/>
</dbReference>
<keyword evidence="11" id="KW-0449">Lipoprotein</keyword>
<dbReference type="InterPro" id="IPR003010">
    <property type="entry name" value="C-N_Hydrolase"/>
</dbReference>
<keyword evidence="12" id="KW-1185">Reference proteome</keyword>
<feature type="transmembrane region" description="Helical" evidence="9">
    <location>
        <begin position="34"/>
        <end position="50"/>
    </location>
</feature>
<dbReference type="HAMAP" id="MF_01148">
    <property type="entry name" value="Lnt"/>
    <property type="match status" value="1"/>
</dbReference>
<dbReference type="NCBIfam" id="TIGR00546">
    <property type="entry name" value="lnt"/>
    <property type="match status" value="1"/>
</dbReference>
<accession>A0A1G5PRR2</accession>
<evidence type="ECO:0000256" key="1">
    <source>
        <dbReference type="ARBA" id="ARBA00004651"/>
    </source>
</evidence>
<name>A0A1G5PRR2_9GAMM</name>
<feature type="transmembrane region" description="Helical" evidence="9">
    <location>
        <begin position="7"/>
        <end position="28"/>
    </location>
</feature>
<dbReference type="Pfam" id="PF00795">
    <property type="entry name" value="CN_hydrolase"/>
    <property type="match status" value="1"/>
</dbReference>
<evidence type="ECO:0000256" key="5">
    <source>
        <dbReference type="ARBA" id="ARBA00022692"/>
    </source>
</evidence>
<dbReference type="PANTHER" id="PTHR38686:SF1">
    <property type="entry name" value="APOLIPOPROTEIN N-ACYLTRANSFERASE"/>
    <property type="match status" value="1"/>
</dbReference>
<dbReference type="InterPro" id="IPR004563">
    <property type="entry name" value="Apolipo_AcylTrfase"/>
</dbReference>
<dbReference type="EMBL" id="FMWD01000002">
    <property type="protein sequence ID" value="SCZ51729.1"/>
    <property type="molecule type" value="Genomic_DNA"/>
</dbReference>
<dbReference type="Pfam" id="PF20154">
    <property type="entry name" value="LNT_N"/>
    <property type="match status" value="1"/>
</dbReference>
<comment type="subcellular location">
    <subcellularLocation>
        <location evidence="1 9">Cell membrane</location>
        <topology evidence="1 9">Multi-pass membrane protein</topology>
    </subcellularLocation>
</comment>
<evidence type="ECO:0000259" key="10">
    <source>
        <dbReference type="PROSITE" id="PS50263"/>
    </source>
</evidence>
<dbReference type="UniPathway" id="UPA00666"/>
<dbReference type="CDD" id="cd07571">
    <property type="entry name" value="ALP_N-acyl_transferase"/>
    <property type="match status" value="1"/>
</dbReference>
<feature type="transmembrane region" description="Helical" evidence="9">
    <location>
        <begin position="164"/>
        <end position="189"/>
    </location>
</feature>
<feature type="transmembrane region" description="Helical" evidence="9">
    <location>
        <begin position="201"/>
        <end position="218"/>
    </location>
</feature>